<sequence length="256" mass="28947">MLPTFAFAVSKLAQFSNRYNETHWKAAKGVLRYLRGTTSHGITYRRRGSLILKSYTDSDYAGDKISRKSATAMVVTIDESPISWQSQKQPCVALSSTEAEYIAPNVDLKDVKWPRAFLSELTFAQPEPTTVFVDNQSAIKLSKNPEMHSRTKHIDVRYHFTRNLIEQGEISVTYIPTTEQLADSLTKPLMKTKLVENRKELGLHETVTPRANVSRLSPWTVITLLLMVMLSACADPLQAEVFMVLISYPSKDLEHP</sequence>
<keyword evidence="2" id="KW-1185">Reference proteome</keyword>
<protein>
    <recommendedName>
        <fullName evidence="3">Copia protein</fullName>
    </recommendedName>
</protein>
<dbReference type="OrthoDB" id="8030761at2759"/>
<dbReference type="AlphaFoldDB" id="A0A8J2KZ78"/>
<accession>A0A8J2KZ78</accession>
<organism evidence="1 2">
    <name type="scientific">Allacma fusca</name>
    <dbReference type="NCBI Taxonomy" id="39272"/>
    <lineage>
        <taxon>Eukaryota</taxon>
        <taxon>Metazoa</taxon>
        <taxon>Ecdysozoa</taxon>
        <taxon>Arthropoda</taxon>
        <taxon>Hexapoda</taxon>
        <taxon>Collembola</taxon>
        <taxon>Symphypleona</taxon>
        <taxon>Sminthuridae</taxon>
        <taxon>Allacma</taxon>
    </lineage>
</organism>
<proteinExistence type="predicted"/>
<dbReference type="Proteomes" id="UP000708208">
    <property type="component" value="Unassembled WGS sequence"/>
</dbReference>
<comment type="caution">
    <text evidence="1">The sequence shown here is derived from an EMBL/GenBank/DDBJ whole genome shotgun (WGS) entry which is preliminary data.</text>
</comment>
<gene>
    <name evidence="1" type="ORF">AFUS01_LOCUS36115</name>
</gene>
<name>A0A8J2KZ78_9HEXA</name>
<evidence type="ECO:0000313" key="2">
    <source>
        <dbReference type="Proteomes" id="UP000708208"/>
    </source>
</evidence>
<reference evidence="1" key="1">
    <citation type="submission" date="2021-06" db="EMBL/GenBank/DDBJ databases">
        <authorList>
            <person name="Hodson N. C."/>
            <person name="Mongue J. A."/>
            <person name="Jaron S. K."/>
        </authorList>
    </citation>
    <scope>NUCLEOTIDE SEQUENCE</scope>
</reference>
<dbReference type="PANTHER" id="PTHR11439:SF483">
    <property type="entry name" value="PEPTIDE SYNTHASE GLIP-LIKE, PUTATIVE (AFU_ORTHOLOGUE AFUA_3G12920)-RELATED"/>
    <property type="match status" value="1"/>
</dbReference>
<dbReference type="EMBL" id="CAJVCH010538411">
    <property type="protein sequence ID" value="CAG7826044.1"/>
    <property type="molecule type" value="Genomic_DNA"/>
</dbReference>
<evidence type="ECO:0000313" key="1">
    <source>
        <dbReference type="EMBL" id="CAG7826044.1"/>
    </source>
</evidence>
<dbReference type="CDD" id="cd09272">
    <property type="entry name" value="RNase_HI_RT_Ty1"/>
    <property type="match status" value="1"/>
</dbReference>
<evidence type="ECO:0008006" key="3">
    <source>
        <dbReference type="Google" id="ProtNLM"/>
    </source>
</evidence>
<dbReference type="PANTHER" id="PTHR11439">
    <property type="entry name" value="GAG-POL-RELATED RETROTRANSPOSON"/>
    <property type="match status" value="1"/>
</dbReference>